<sequence length="110" mass="12670">DGGIFTTQDVTVLVKFSWVKEAPEYITAFLNSNQVFDWVTNKGFIRGGVAEFSEEPLRSIPFRLINWNSSDECKIHDRIKHLVQEIRQNKSEDTSKISEINKLISNLLDI</sequence>
<name>X0YAR1_9ZZZZ</name>
<organism evidence="1">
    <name type="scientific">marine sediment metagenome</name>
    <dbReference type="NCBI Taxonomy" id="412755"/>
    <lineage>
        <taxon>unclassified sequences</taxon>
        <taxon>metagenomes</taxon>
        <taxon>ecological metagenomes</taxon>
    </lineage>
</organism>
<comment type="caution">
    <text evidence="1">The sequence shown here is derived from an EMBL/GenBank/DDBJ whole genome shotgun (WGS) entry which is preliminary data.</text>
</comment>
<reference evidence="1" key="1">
    <citation type="journal article" date="2014" name="Front. Microbiol.">
        <title>High frequency of phylogenetically diverse reductive dehalogenase-homologous genes in deep subseafloor sedimentary metagenomes.</title>
        <authorList>
            <person name="Kawai M."/>
            <person name="Futagami T."/>
            <person name="Toyoda A."/>
            <person name="Takaki Y."/>
            <person name="Nishi S."/>
            <person name="Hori S."/>
            <person name="Arai W."/>
            <person name="Tsubouchi T."/>
            <person name="Morono Y."/>
            <person name="Uchiyama I."/>
            <person name="Ito T."/>
            <person name="Fujiyama A."/>
            <person name="Inagaki F."/>
            <person name="Takami H."/>
        </authorList>
    </citation>
    <scope>NUCLEOTIDE SEQUENCE</scope>
    <source>
        <strain evidence="1">Expedition CK06-06</strain>
    </source>
</reference>
<feature type="non-terminal residue" evidence="1">
    <location>
        <position position="1"/>
    </location>
</feature>
<accession>X0YAR1</accession>
<dbReference type="AlphaFoldDB" id="X0YAR1"/>
<dbReference type="EMBL" id="BARS01041594">
    <property type="protein sequence ID" value="GAG33936.1"/>
    <property type="molecule type" value="Genomic_DNA"/>
</dbReference>
<evidence type="ECO:0000313" key="1">
    <source>
        <dbReference type="EMBL" id="GAG33936.1"/>
    </source>
</evidence>
<proteinExistence type="predicted"/>
<evidence type="ECO:0008006" key="2">
    <source>
        <dbReference type="Google" id="ProtNLM"/>
    </source>
</evidence>
<gene>
    <name evidence="1" type="ORF">S01H1_63239</name>
</gene>
<protein>
    <recommendedName>
        <fullName evidence="2">Type I restriction modification DNA specificity domain-containing protein</fullName>
    </recommendedName>
</protein>